<comment type="caution">
    <text evidence="2">The sequence shown here is derived from an EMBL/GenBank/DDBJ whole genome shotgun (WGS) entry which is preliminary data.</text>
</comment>
<gene>
    <name evidence="2" type="ORF">FHR36_001188</name>
</gene>
<dbReference type="EMBL" id="JAMZDX010000001">
    <property type="protein sequence ID" value="MCP2308096.1"/>
    <property type="molecule type" value="Genomic_DNA"/>
</dbReference>
<accession>A0ABT1IU34</accession>
<keyword evidence="3" id="KW-1185">Reference proteome</keyword>
<feature type="transmembrane region" description="Helical" evidence="1">
    <location>
        <begin position="25"/>
        <end position="43"/>
    </location>
</feature>
<dbReference type="Proteomes" id="UP001206483">
    <property type="component" value="Unassembled WGS sequence"/>
</dbReference>
<keyword evidence="1" id="KW-1133">Transmembrane helix</keyword>
<keyword evidence="1" id="KW-0472">Membrane</keyword>
<feature type="transmembrane region" description="Helical" evidence="1">
    <location>
        <begin position="208"/>
        <end position="226"/>
    </location>
</feature>
<evidence type="ECO:0000313" key="3">
    <source>
        <dbReference type="Proteomes" id="UP001206483"/>
    </source>
</evidence>
<evidence type="ECO:0008006" key="4">
    <source>
        <dbReference type="Google" id="ProtNLM"/>
    </source>
</evidence>
<evidence type="ECO:0000313" key="2">
    <source>
        <dbReference type="EMBL" id="MCP2308096.1"/>
    </source>
</evidence>
<feature type="transmembrane region" description="Helical" evidence="1">
    <location>
        <begin position="232"/>
        <end position="254"/>
    </location>
</feature>
<evidence type="ECO:0000256" key="1">
    <source>
        <dbReference type="SAM" id="Phobius"/>
    </source>
</evidence>
<organism evidence="2 3">
    <name type="scientific">Kitasatospora paracochleata</name>
    <dbReference type="NCBI Taxonomy" id="58354"/>
    <lineage>
        <taxon>Bacteria</taxon>
        <taxon>Bacillati</taxon>
        <taxon>Actinomycetota</taxon>
        <taxon>Actinomycetes</taxon>
        <taxon>Kitasatosporales</taxon>
        <taxon>Streptomycetaceae</taxon>
        <taxon>Kitasatospora</taxon>
    </lineage>
</organism>
<proteinExistence type="predicted"/>
<sequence>MELLPGERLVWASDARGRSVDVGEVLPAIWVLAGLTLWARMIVATDAFPGQLGVAMGIFALGSAVSSAPTLWLLLTRHARESYVITDRRLLRTARHGGQGWWLDRLPEPTVRGSRVRFESATGTGPGFLGGLGGRFGTAAAPALRDPADLDGALRALAAGRTAAAPPPSEPQPVAQAAPKGIALQPWERVLWTGRPGGTPWMDGPAQVCQAVGLLLAAPAILLFGHGGPAPFQLVTGVMALAAVGYPWLVQPLLRRRRLQRTRYVLTDRRLITDEGPAGQRSAALAGLHPPTVRGGSVLLEPLARPVVVRRGQDPGTVVLVAVADPERVARTVAVAQLAHRGPAVAEVRPAAGPGADDEDGAWSRWI</sequence>
<name>A0ABT1IU34_9ACTN</name>
<keyword evidence="1" id="KW-0812">Transmembrane</keyword>
<feature type="transmembrane region" description="Helical" evidence="1">
    <location>
        <begin position="55"/>
        <end position="75"/>
    </location>
</feature>
<protein>
    <recommendedName>
        <fullName evidence="4">PH domain-containing protein</fullName>
    </recommendedName>
</protein>
<dbReference type="RefSeq" id="WP_253794380.1">
    <property type="nucleotide sequence ID" value="NZ_BAAAUB010000003.1"/>
</dbReference>
<reference evidence="2 3" key="1">
    <citation type="submission" date="2022-06" db="EMBL/GenBank/DDBJ databases">
        <title>Sequencing the genomes of 1000 actinobacteria strains.</title>
        <authorList>
            <person name="Klenk H.-P."/>
        </authorList>
    </citation>
    <scope>NUCLEOTIDE SEQUENCE [LARGE SCALE GENOMIC DNA]</scope>
    <source>
        <strain evidence="2 3">DSM 41656</strain>
    </source>
</reference>